<accession>A0ACB7SCS1</accession>
<name>A0ACB7SCS1_HYAAI</name>
<proteinExistence type="predicted"/>
<sequence length="318" mass="36662">METITDPCGTQIVEGERYSILRDPEIIRDVLRFEPGIDDVVLITYPTSGTHWMQQIMQLIVYRGSSATTHSDFRLRSPFLEDYGKSISEVETHSHPRILTTHFKPGKLKINQSSKYVYVARNPWDLCASLYHQLRQVPLYPLQATFEEFVPLFLKGHVHYGSYFEHVSAGYAYRNEPNFFFVTYEEVADNTAGVVVRLAEFLGASHGNAVREDAELLNDIVRKSSTSFMKDLMTVRMEEMEKVLAKNKQLSSLKNIRAPTEGVRLVKFVRYARVGRWKEAFNREQLSETLLHVEKIGHGAVIKQLWGNIWREVMEASK</sequence>
<reference evidence="1" key="1">
    <citation type="submission" date="2020-05" db="EMBL/GenBank/DDBJ databases">
        <title>Large-scale comparative analyses of tick genomes elucidate their genetic diversity and vector capacities.</title>
        <authorList>
            <person name="Jia N."/>
            <person name="Wang J."/>
            <person name="Shi W."/>
            <person name="Du L."/>
            <person name="Sun Y."/>
            <person name="Zhan W."/>
            <person name="Jiang J."/>
            <person name="Wang Q."/>
            <person name="Zhang B."/>
            <person name="Ji P."/>
            <person name="Sakyi L.B."/>
            <person name="Cui X."/>
            <person name="Yuan T."/>
            <person name="Jiang B."/>
            <person name="Yang W."/>
            <person name="Lam T.T.-Y."/>
            <person name="Chang Q."/>
            <person name="Ding S."/>
            <person name="Wang X."/>
            <person name="Zhu J."/>
            <person name="Ruan X."/>
            <person name="Zhao L."/>
            <person name="Wei J."/>
            <person name="Que T."/>
            <person name="Du C."/>
            <person name="Cheng J."/>
            <person name="Dai P."/>
            <person name="Han X."/>
            <person name="Huang E."/>
            <person name="Gao Y."/>
            <person name="Liu J."/>
            <person name="Shao H."/>
            <person name="Ye R."/>
            <person name="Li L."/>
            <person name="Wei W."/>
            <person name="Wang X."/>
            <person name="Wang C."/>
            <person name="Yang T."/>
            <person name="Huo Q."/>
            <person name="Li W."/>
            <person name="Guo W."/>
            <person name="Chen H."/>
            <person name="Zhou L."/>
            <person name="Ni X."/>
            <person name="Tian J."/>
            <person name="Zhou Y."/>
            <person name="Sheng Y."/>
            <person name="Liu T."/>
            <person name="Pan Y."/>
            <person name="Xia L."/>
            <person name="Li J."/>
            <person name="Zhao F."/>
            <person name="Cao W."/>
        </authorList>
    </citation>
    <scope>NUCLEOTIDE SEQUENCE</scope>
    <source>
        <strain evidence="1">Hyas-2018</strain>
    </source>
</reference>
<protein>
    <submittedName>
        <fullName evidence="1">Uncharacterized protein</fullName>
    </submittedName>
</protein>
<dbReference type="EMBL" id="CM023485">
    <property type="protein sequence ID" value="KAH6931709.1"/>
    <property type="molecule type" value="Genomic_DNA"/>
</dbReference>
<keyword evidence="2" id="KW-1185">Reference proteome</keyword>
<organism evidence="1 2">
    <name type="scientific">Hyalomma asiaticum</name>
    <name type="common">Tick</name>
    <dbReference type="NCBI Taxonomy" id="266040"/>
    <lineage>
        <taxon>Eukaryota</taxon>
        <taxon>Metazoa</taxon>
        <taxon>Ecdysozoa</taxon>
        <taxon>Arthropoda</taxon>
        <taxon>Chelicerata</taxon>
        <taxon>Arachnida</taxon>
        <taxon>Acari</taxon>
        <taxon>Parasitiformes</taxon>
        <taxon>Ixodida</taxon>
        <taxon>Ixodoidea</taxon>
        <taxon>Ixodidae</taxon>
        <taxon>Hyalomminae</taxon>
        <taxon>Hyalomma</taxon>
    </lineage>
</organism>
<comment type="caution">
    <text evidence="1">The sequence shown here is derived from an EMBL/GenBank/DDBJ whole genome shotgun (WGS) entry which is preliminary data.</text>
</comment>
<gene>
    <name evidence="1" type="ORF">HPB50_027301</name>
</gene>
<evidence type="ECO:0000313" key="2">
    <source>
        <dbReference type="Proteomes" id="UP000821845"/>
    </source>
</evidence>
<evidence type="ECO:0000313" key="1">
    <source>
        <dbReference type="EMBL" id="KAH6931709.1"/>
    </source>
</evidence>
<dbReference type="Proteomes" id="UP000821845">
    <property type="component" value="Chromosome 5"/>
</dbReference>